<proteinExistence type="predicted"/>
<accession>A0A250FB05</accession>
<dbReference type="InterPro" id="IPR011992">
    <property type="entry name" value="EF-hand-dom_pair"/>
</dbReference>
<keyword evidence="2" id="KW-1185">Reference proteome</keyword>
<dbReference type="RefSeq" id="WP_095914339.1">
    <property type="nucleotide sequence ID" value="NZ_CAUUPF010000015.1"/>
</dbReference>
<reference evidence="2" key="1">
    <citation type="submission" date="2017-06" db="EMBL/GenBank/DDBJ databases">
        <title>Capnocytophaga spp. assemblies.</title>
        <authorList>
            <person name="Gulvik C.A."/>
        </authorList>
    </citation>
    <scope>NUCLEOTIDE SEQUENCE [LARGE SCALE GENOMIC DNA]</scope>
    <source>
        <strain evidence="2">H6253</strain>
    </source>
</reference>
<evidence type="ECO:0000313" key="2">
    <source>
        <dbReference type="Proteomes" id="UP000217276"/>
    </source>
</evidence>
<protein>
    <recommendedName>
        <fullName evidence="3">EF-hand domain-containing protein</fullName>
    </recommendedName>
</protein>
<evidence type="ECO:0000313" key="1">
    <source>
        <dbReference type="EMBL" id="ATA82312.1"/>
    </source>
</evidence>
<dbReference type="EMBL" id="CP022384">
    <property type="protein sequence ID" value="ATA82312.1"/>
    <property type="molecule type" value="Genomic_DNA"/>
</dbReference>
<dbReference type="KEGG" id="clk:CGC53_08130"/>
<name>A0A250FB05_9FLAO</name>
<organism evidence="1 2">
    <name type="scientific">Capnocytophaga leadbetteri</name>
    <dbReference type="NCBI Taxonomy" id="327575"/>
    <lineage>
        <taxon>Bacteria</taxon>
        <taxon>Pseudomonadati</taxon>
        <taxon>Bacteroidota</taxon>
        <taxon>Flavobacteriia</taxon>
        <taxon>Flavobacteriales</taxon>
        <taxon>Flavobacteriaceae</taxon>
        <taxon>Capnocytophaga</taxon>
    </lineage>
</organism>
<sequence length="269" mass="31483">MKRTFLLLLSGLLWVSCERKTAADVYDKDPYVDVYRQDPAENDSTLKANNAELTLRPLRVIFTGYPQYALLPMLKVRYDDDGSPYTNDIEYNELSYRNENDYEELRNKADYYNMHNNIVAGFEAIYGDDLMNISITNNTTGERKMLFEQPVRIKNFYYPSPLTDVLANKPVKRQYYMVSCYDEDTNKDGYINRDDLRRFYLFSLDGKPVRALIEKNYGVVGSDYDYVNDLLFVYAYLDSNNNGKVDAKDPKHIFRIDLKKPETTSVVYN</sequence>
<dbReference type="SUPFAM" id="SSF47473">
    <property type="entry name" value="EF-hand"/>
    <property type="match status" value="1"/>
</dbReference>
<dbReference type="AlphaFoldDB" id="A0A250FB05"/>
<evidence type="ECO:0008006" key="3">
    <source>
        <dbReference type="Google" id="ProtNLM"/>
    </source>
</evidence>
<dbReference type="PROSITE" id="PS51257">
    <property type="entry name" value="PROKAR_LIPOPROTEIN"/>
    <property type="match status" value="1"/>
</dbReference>
<dbReference type="Proteomes" id="UP000217276">
    <property type="component" value="Chromosome"/>
</dbReference>
<gene>
    <name evidence="1" type="ORF">CGC53_08130</name>
</gene>
<dbReference type="PROSITE" id="PS00018">
    <property type="entry name" value="EF_HAND_1"/>
    <property type="match status" value="1"/>
</dbReference>
<dbReference type="InterPro" id="IPR018247">
    <property type="entry name" value="EF_Hand_1_Ca_BS"/>
</dbReference>